<organism evidence="9 10">
    <name type="scientific">Trifolium medium</name>
    <dbReference type="NCBI Taxonomy" id="97028"/>
    <lineage>
        <taxon>Eukaryota</taxon>
        <taxon>Viridiplantae</taxon>
        <taxon>Streptophyta</taxon>
        <taxon>Embryophyta</taxon>
        <taxon>Tracheophyta</taxon>
        <taxon>Spermatophyta</taxon>
        <taxon>Magnoliopsida</taxon>
        <taxon>eudicotyledons</taxon>
        <taxon>Gunneridae</taxon>
        <taxon>Pentapetalae</taxon>
        <taxon>rosids</taxon>
        <taxon>fabids</taxon>
        <taxon>Fabales</taxon>
        <taxon>Fabaceae</taxon>
        <taxon>Papilionoideae</taxon>
        <taxon>50 kb inversion clade</taxon>
        <taxon>NPAAA clade</taxon>
        <taxon>Hologalegina</taxon>
        <taxon>IRL clade</taxon>
        <taxon>Trifolieae</taxon>
        <taxon>Trifolium</taxon>
    </lineage>
</organism>
<protein>
    <recommendedName>
        <fullName evidence="7">CASP-like protein</fullName>
    </recommendedName>
</protein>
<feature type="non-terminal residue" evidence="9">
    <location>
        <position position="1"/>
    </location>
</feature>
<keyword evidence="6 7" id="KW-0472">Membrane</keyword>
<evidence type="ECO:0000256" key="6">
    <source>
        <dbReference type="ARBA" id="ARBA00023136"/>
    </source>
</evidence>
<keyword evidence="3 7" id="KW-1003">Cell membrane</keyword>
<feature type="domain" description="Casparian strip membrane protein" evidence="8">
    <location>
        <begin position="2"/>
        <end position="54"/>
    </location>
</feature>
<evidence type="ECO:0000256" key="7">
    <source>
        <dbReference type="RuleBase" id="RU361233"/>
    </source>
</evidence>
<evidence type="ECO:0000313" key="9">
    <source>
        <dbReference type="EMBL" id="MCH88320.1"/>
    </source>
</evidence>
<comment type="caution">
    <text evidence="9">The sequence shown here is derived from an EMBL/GenBank/DDBJ whole genome shotgun (WGS) entry which is preliminary data.</text>
</comment>
<reference evidence="9 10" key="1">
    <citation type="journal article" date="2018" name="Front. Plant Sci.">
        <title>Red Clover (Trifolium pratense) and Zigzag Clover (T. medium) - A Picture of Genomic Similarities and Differences.</title>
        <authorList>
            <person name="Dluhosova J."/>
            <person name="Istvanek J."/>
            <person name="Nedelnik J."/>
            <person name="Repkova J."/>
        </authorList>
    </citation>
    <scope>NUCLEOTIDE SEQUENCE [LARGE SCALE GENOMIC DNA]</scope>
    <source>
        <strain evidence="10">cv. 10/8</strain>
        <tissue evidence="9">Leaf</tissue>
    </source>
</reference>
<comment type="subunit">
    <text evidence="7">Homodimer and heterodimers.</text>
</comment>
<dbReference type="EMBL" id="LXQA010013940">
    <property type="protein sequence ID" value="MCH88320.1"/>
    <property type="molecule type" value="Genomic_DNA"/>
</dbReference>
<dbReference type="Pfam" id="PF04535">
    <property type="entry name" value="CASP_dom"/>
    <property type="match status" value="1"/>
</dbReference>
<proteinExistence type="inferred from homology"/>
<comment type="similarity">
    <text evidence="2 7">Belongs to the Casparian strip membrane proteins (CASP) family.</text>
</comment>
<evidence type="ECO:0000313" key="10">
    <source>
        <dbReference type="Proteomes" id="UP000265520"/>
    </source>
</evidence>
<evidence type="ECO:0000256" key="3">
    <source>
        <dbReference type="ARBA" id="ARBA00022475"/>
    </source>
</evidence>
<gene>
    <name evidence="9" type="ORF">A2U01_0009204</name>
</gene>
<evidence type="ECO:0000259" key="8">
    <source>
        <dbReference type="Pfam" id="PF04535"/>
    </source>
</evidence>
<accession>A0A392MLF3</accession>
<comment type="caution">
    <text evidence="7">Lacks conserved residue(s) required for the propagation of feature annotation.</text>
</comment>
<evidence type="ECO:0000256" key="4">
    <source>
        <dbReference type="ARBA" id="ARBA00022692"/>
    </source>
</evidence>
<sequence length="83" mass="9342">IAVYLTFATNTAAFQAAIFALNGSEAFQWMKICNKFTRFCEQIAVALLCGYVAPILMTMISAISAYKVFRMYSSKRFLHLKGK</sequence>
<evidence type="ECO:0000256" key="1">
    <source>
        <dbReference type="ARBA" id="ARBA00004651"/>
    </source>
</evidence>
<feature type="transmembrane region" description="Helical" evidence="7">
    <location>
        <begin position="43"/>
        <end position="66"/>
    </location>
</feature>
<evidence type="ECO:0000256" key="2">
    <source>
        <dbReference type="ARBA" id="ARBA00007651"/>
    </source>
</evidence>
<dbReference type="NCBIfam" id="TIGR01569">
    <property type="entry name" value="A_tha_TIGR01569"/>
    <property type="match status" value="1"/>
</dbReference>
<dbReference type="InterPro" id="IPR006702">
    <property type="entry name" value="CASP_dom"/>
</dbReference>
<dbReference type="AlphaFoldDB" id="A0A392MLF3"/>
<keyword evidence="4 7" id="KW-0812">Transmembrane</keyword>
<evidence type="ECO:0000256" key="5">
    <source>
        <dbReference type="ARBA" id="ARBA00022989"/>
    </source>
</evidence>
<dbReference type="Proteomes" id="UP000265520">
    <property type="component" value="Unassembled WGS sequence"/>
</dbReference>
<keyword evidence="10" id="KW-1185">Reference proteome</keyword>
<name>A0A392MLF3_9FABA</name>
<dbReference type="GO" id="GO:0005886">
    <property type="term" value="C:plasma membrane"/>
    <property type="evidence" value="ECO:0007669"/>
    <property type="project" value="UniProtKB-SubCell"/>
</dbReference>
<dbReference type="InterPro" id="IPR006459">
    <property type="entry name" value="CASP/CASPL"/>
</dbReference>
<keyword evidence="5 7" id="KW-1133">Transmembrane helix</keyword>
<comment type="subcellular location">
    <subcellularLocation>
        <location evidence="1 7">Cell membrane</location>
        <topology evidence="1 7">Multi-pass membrane protein</topology>
    </subcellularLocation>
</comment>